<dbReference type="CDD" id="cd01941">
    <property type="entry name" value="YeiC_kinase_like"/>
    <property type="match status" value="1"/>
</dbReference>
<reference evidence="5" key="1">
    <citation type="submission" date="2016-01" db="EMBL/GenBank/DDBJ databases">
        <authorList>
            <person name="Mitreva M."/>
            <person name="Pepin K.H."/>
            <person name="Mihindukulasuriya K.A."/>
            <person name="Fulton R."/>
            <person name="Fronick C."/>
            <person name="O'Laughlin M."/>
            <person name="Miner T."/>
            <person name="Herter B."/>
            <person name="Rosa B.A."/>
            <person name="Cordes M."/>
            <person name="Tomlinson C."/>
            <person name="Wollam A."/>
            <person name="Palsikar V.B."/>
            <person name="Mardis E.R."/>
            <person name="Wilson R.K."/>
        </authorList>
    </citation>
    <scope>NUCLEOTIDE SEQUENCE [LARGE SCALE GENOMIC DNA]</scope>
    <source>
        <strain evidence="5">DNF00729</strain>
    </source>
</reference>
<dbReference type="OrthoDB" id="9806249at2"/>
<dbReference type="GO" id="GO:0016301">
    <property type="term" value="F:kinase activity"/>
    <property type="evidence" value="ECO:0007669"/>
    <property type="project" value="UniProtKB-KW"/>
</dbReference>
<keyword evidence="2 4" id="KW-0418">Kinase</keyword>
<evidence type="ECO:0000256" key="2">
    <source>
        <dbReference type="ARBA" id="ARBA00022777"/>
    </source>
</evidence>
<evidence type="ECO:0000256" key="1">
    <source>
        <dbReference type="ARBA" id="ARBA00022679"/>
    </source>
</evidence>
<dbReference type="RefSeq" id="WP_068367486.1">
    <property type="nucleotide sequence ID" value="NZ_CALTYF010000012.1"/>
</dbReference>
<evidence type="ECO:0000259" key="3">
    <source>
        <dbReference type="Pfam" id="PF00294"/>
    </source>
</evidence>
<keyword evidence="5" id="KW-1185">Reference proteome</keyword>
<dbReference type="SUPFAM" id="SSF53613">
    <property type="entry name" value="Ribokinase-like"/>
    <property type="match status" value="1"/>
</dbReference>
<dbReference type="Gene3D" id="3.40.1190.20">
    <property type="match status" value="1"/>
</dbReference>
<dbReference type="Pfam" id="PF00294">
    <property type="entry name" value="PfkB"/>
    <property type="match status" value="1"/>
</dbReference>
<sequence>MSEAYVAVFGGCNMDISGKSKAGLLLHDSNPGDVRMTPGGVGRNIAANIALVGIEAKIVTAFGDDDKKTLILQNAPEKLNFEWSFTFQDVGTGSYLVVLDDEGEMYVAVNDMKAVDKLGKEEMDSRRELAEKASYTVVDANLKEEALETVFSWDTKIIVDGVSAVKVGKFKPFLSKINVLKCNVLEARALSELGDGASISDCGRALLAKGSEHVLITAGSDGAYLYSADQGLHFTTSPMAIKGATGAGDAFVGMLTAELVQGKSLEEAIVGAMAASRMVLKSDHSDLSVFDRRQWEKEKEEIQYDTI</sequence>
<name>A0A134AHS7_9FIRM</name>
<protein>
    <submittedName>
        <fullName evidence="4">Kinase, PfkB family</fullName>
    </submittedName>
</protein>
<feature type="domain" description="Carbohydrate kinase PfkB" evidence="3">
    <location>
        <begin position="4"/>
        <end position="282"/>
    </location>
</feature>
<dbReference type="InterPro" id="IPR029056">
    <property type="entry name" value="Ribokinase-like"/>
</dbReference>
<evidence type="ECO:0000313" key="5">
    <source>
        <dbReference type="Proteomes" id="UP000070442"/>
    </source>
</evidence>
<dbReference type="PROSITE" id="PS00583">
    <property type="entry name" value="PFKB_KINASES_1"/>
    <property type="match status" value="1"/>
</dbReference>
<dbReference type="InterPro" id="IPR011611">
    <property type="entry name" value="PfkB_dom"/>
</dbReference>
<dbReference type="PANTHER" id="PTHR10584">
    <property type="entry name" value="SUGAR KINASE"/>
    <property type="match status" value="1"/>
</dbReference>
<dbReference type="AlphaFoldDB" id="A0A134AHS7"/>
<keyword evidence="1" id="KW-0808">Transferase</keyword>
<dbReference type="InterPro" id="IPR002173">
    <property type="entry name" value="Carboh/pur_kinase_PfkB_CS"/>
</dbReference>
<dbReference type="PATRIC" id="fig|755172.3.peg.775"/>
<dbReference type="Proteomes" id="UP000070442">
    <property type="component" value="Unassembled WGS sequence"/>
</dbReference>
<proteinExistence type="predicted"/>
<comment type="caution">
    <text evidence="4">The sequence shown here is derived from an EMBL/GenBank/DDBJ whole genome shotgun (WGS) entry which is preliminary data.</text>
</comment>
<organism evidence="4 5">
    <name type="scientific">Aedoeadaptatus coxii</name>
    <dbReference type="NCBI Taxonomy" id="755172"/>
    <lineage>
        <taxon>Bacteria</taxon>
        <taxon>Bacillati</taxon>
        <taxon>Bacillota</taxon>
        <taxon>Tissierellia</taxon>
        <taxon>Tissierellales</taxon>
        <taxon>Peptoniphilaceae</taxon>
        <taxon>Aedoeadaptatus</taxon>
    </lineage>
</organism>
<gene>
    <name evidence="4" type="ORF">HMPREF1863_00806</name>
</gene>
<accession>A0A134AHS7</accession>
<dbReference type="EMBL" id="LSDG01000023">
    <property type="protein sequence ID" value="KXB67080.1"/>
    <property type="molecule type" value="Genomic_DNA"/>
</dbReference>
<dbReference type="STRING" id="755172.HMPREF1863_00806"/>
<evidence type="ECO:0000313" key="4">
    <source>
        <dbReference type="EMBL" id="KXB67080.1"/>
    </source>
</evidence>
<dbReference type="PANTHER" id="PTHR10584:SF166">
    <property type="entry name" value="RIBOKINASE"/>
    <property type="match status" value="1"/>
</dbReference>